<dbReference type="InterPro" id="IPR007110">
    <property type="entry name" value="Ig-like_dom"/>
</dbReference>
<dbReference type="PANTHER" id="PTHR19367:SF18">
    <property type="entry name" value="T CELL RECEPTOR ALPHA VARIABLE 16"/>
    <property type="match status" value="1"/>
</dbReference>
<keyword evidence="2" id="KW-1064">Adaptive immunity</keyword>
<keyword evidence="6" id="KW-0472">Membrane</keyword>
<reference evidence="8" key="2">
    <citation type="submission" date="2025-09" db="UniProtKB">
        <authorList>
            <consortium name="Ensembl"/>
        </authorList>
    </citation>
    <scope>IDENTIFICATION</scope>
</reference>
<dbReference type="GO" id="GO:0042101">
    <property type="term" value="C:T cell receptor complex"/>
    <property type="evidence" value="ECO:0007669"/>
    <property type="project" value="UniProtKB-KW"/>
</dbReference>
<dbReference type="InterPro" id="IPR013106">
    <property type="entry name" value="Ig_V-set"/>
</dbReference>
<keyword evidence="6" id="KW-0812">Transmembrane</keyword>
<accession>A0A8C8SLR0</accession>
<dbReference type="InterPro" id="IPR036179">
    <property type="entry name" value="Ig-like_dom_sf"/>
</dbReference>
<feature type="domain" description="Ig-like" evidence="7">
    <location>
        <begin position="12"/>
        <end position="124"/>
    </location>
</feature>
<protein>
    <recommendedName>
        <fullName evidence="7">Ig-like domain-containing protein</fullName>
    </recommendedName>
</protein>
<keyword evidence="4" id="KW-0393">Immunoglobulin domain</keyword>
<name>A0A8C8SLR0_9SAUR</name>
<keyword evidence="5" id="KW-0391">Immunity</keyword>
<reference evidence="8" key="1">
    <citation type="submission" date="2025-08" db="UniProtKB">
        <authorList>
            <consortium name="Ensembl"/>
        </authorList>
    </citation>
    <scope>IDENTIFICATION</scope>
</reference>
<evidence type="ECO:0000256" key="5">
    <source>
        <dbReference type="ARBA" id="ARBA00043266"/>
    </source>
</evidence>
<dbReference type="InterPro" id="IPR051287">
    <property type="entry name" value="TCR_variable_region"/>
</dbReference>
<dbReference type="InterPro" id="IPR003599">
    <property type="entry name" value="Ig_sub"/>
</dbReference>
<dbReference type="Ensembl" id="ENSPCET00000024565.1">
    <property type="protein sequence ID" value="ENSPCEP00000023770.1"/>
    <property type="gene ID" value="ENSPCEG00000018004.1"/>
</dbReference>
<sequence>IHIQIWSLLTCPKSLRKYVAEVAMKGQSVTLHCNFSTIDTNPYLFWYRQLLHQPPEHILTKTKFSASDQTLVQEKFSASLYMENKTVPLKIESVSQQDSAVYYCALRPTLGESCISTHTKSQLSCLWKYESITEIQDCKGPEKSCKPDPCTESGPSFLPFALLYILLIFIINELFYYSNTYHIERTVNNK</sequence>
<dbReference type="AlphaFoldDB" id="A0A8C8SLR0"/>
<dbReference type="InterPro" id="IPR013783">
    <property type="entry name" value="Ig-like_fold"/>
</dbReference>
<keyword evidence="3" id="KW-0675">Receptor</keyword>
<evidence type="ECO:0000259" key="7">
    <source>
        <dbReference type="PROSITE" id="PS50835"/>
    </source>
</evidence>
<evidence type="ECO:0000256" key="4">
    <source>
        <dbReference type="ARBA" id="ARBA00023319"/>
    </source>
</evidence>
<dbReference type="SUPFAM" id="SSF48726">
    <property type="entry name" value="Immunoglobulin"/>
    <property type="match status" value="1"/>
</dbReference>
<organism evidence="8 9">
    <name type="scientific">Pelusios castaneus</name>
    <name type="common">West African mud turtle</name>
    <dbReference type="NCBI Taxonomy" id="367368"/>
    <lineage>
        <taxon>Eukaryota</taxon>
        <taxon>Metazoa</taxon>
        <taxon>Chordata</taxon>
        <taxon>Craniata</taxon>
        <taxon>Vertebrata</taxon>
        <taxon>Euteleostomi</taxon>
        <taxon>Archelosauria</taxon>
        <taxon>Testudinata</taxon>
        <taxon>Testudines</taxon>
        <taxon>Pleurodira</taxon>
        <taxon>Pelomedusidae</taxon>
        <taxon>Pelusios</taxon>
    </lineage>
</organism>
<keyword evidence="6" id="KW-1133">Transmembrane helix</keyword>
<dbReference type="PANTHER" id="PTHR19367">
    <property type="entry name" value="T-CELL RECEPTOR ALPHA CHAIN V REGION"/>
    <property type="match status" value="1"/>
</dbReference>
<evidence type="ECO:0000313" key="9">
    <source>
        <dbReference type="Proteomes" id="UP000694393"/>
    </source>
</evidence>
<evidence type="ECO:0000313" key="8">
    <source>
        <dbReference type="Ensembl" id="ENSPCEP00000023770.1"/>
    </source>
</evidence>
<evidence type="ECO:0000256" key="1">
    <source>
        <dbReference type="ARBA" id="ARBA00022729"/>
    </source>
</evidence>
<dbReference type="SMART" id="SM00409">
    <property type="entry name" value="IG"/>
    <property type="match status" value="1"/>
</dbReference>
<keyword evidence="9" id="KW-1185">Reference proteome</keyword>
<dbReference type="PROSITE" id="PS50835">
    <property type="entry name" value="IG_LIKE"/>
    <property type="match status" value="1"/>
</dbReference>
<dbReference type="Gene3D" id="2.60.40.10">
    <property type="entry name" value="Immunoglobulins"/>
    <property type="match status" value="1"/>
</dbReference>
<proteinExistence type="predicted"/>
<keyword evidence="5" id="KW-1279">T cell receptor</keyword>
<dbReference type="GO" id="GO:0002250">
    <property type="term" value="P:adaptive immune response"/>
    <property type="evidence" value="ECO:0007669"/>
    <property type="project" value="UniProtKB-KW"/>
</dbReference>
<evidence type="ECO:0000256" key="6">
    <source>
        <dbReference type="SAM" id="Phobius"/>
    </source>
</evidence>
<keyword evidence="1" id="KW-0732">Signal</keyword>
<feature type="transmembrane region" description="Helical" evidence="6">
    <location>
        <begin position="157"/>
        <end position="177"/>
    </location>
</feature>
<dbReference type="Pfam" id="PF07686">
    <property type="entry name" value="V-set"/>
    <property type="match status" value="1"/>
</dbReference>
<dbReference type="Proteomes" id="UP000694393">
    <property type="component" value="Unplaced"/>
</dbReference>
<evidence type="ECO:0000256" key="3">
    <source>
        <dbReference type="ARBA" id="ARBA00023170"/>
    </source>
</evidence>
<dbReference type="SMART" id="SM00406">
    <property type="entry name" value="IGv"/>
    <property type="match status" value="1"/>
</dbReference>
<evidence type="ECO:0000256" key="2">
    <source>
        <dbReference type="ARBA" id="ARBA00023130"/>
    </source>
</evidence>